<evidence type="ECO:0000256" key="3">
    <source>
        <dbReference type="HAMAP-Rule" id="MF_03228"/>
    </source>
</evidence>
<evidence type="ECO:0000313" key="7">
    <source>
        <dbReference type="Proteomes" id="UP000586454"/>
    </source>
</evidence>
<dbReference type="InterPro" id="IPR037171">
    <property type="entry name" value="NagB/RpiA_transferase-like"/>
</dbReference>
<dbReference type="Pfam" id="PF13336">
    <property type="entry name" value="AcetylCoA_hyd_C"/>
    <property type="match status" value="1"/>
</dbReference>
<feature type="binding site" evidence="3">
    <location>
        <position position="318"/>
    </location>
    <ligand>
        <name>CoA</name>
        <dbReference type="ChEBI" id="CHEBI:57287"/>
    </ligand>
</feature>
<comment type="caution">
    <text evidence="6">The sequence shown here is derived from an EMBL/GenBank/DDBJ whole genome shotgun (WGS) entry which is preliminary data.</text>
</comment>
<dbReference type="GO" id="GO:0008775">
    <property type="term" value="F:acetate CoA-transferase activity"/>
    <property type="evidence" value="ECO:0007669"/>
    <property type="project" value="InterPro"/>
</dbReference>
<keyword evidence="3" id="KW-0276">Fatty acid metabolism</keyword>
<dbReference type="Proteomes" id="UP000586454">
    <property type="component" value="Unassembled WGS sequence"/>
</dbReference>
<feature type="active site" description="5-glutamyl coenzyme A thioester intermediate" evidence="3">
    <location>
        <position position="243"/>
    </location>
</feature>
<dbReference type="HAMAP" id="MF_03228">
    <property type="entry name" value="But_CoA_trans"/>
    <property type="match status" value="1"/>
</dbReference>
<accession>A0A6V6Y1M7</accession>
<evidence type="ECO:0000259" key="5">
    <source>
        <dbReference type="Pfam" id="PF13336"/>
    </source>
</evidence>
<dbReference type="SUPFAM" id="SSF100950">
    <property type="entry name" value="NagB/RpiA/CoA transferase-like"/>
    <property type="match status" value="2"/>
</dbReference>
<dbReference type="PANTHER" id="PTHR21432:SF20">
    <property type="entry name" value="ACETYL-COA HYDROLASE"/>
    <property type="match status" value="1"/>
</dbReference>
<dbReference type="RefSeq" id="WP_180499412.1">
    <property type="nucleotide sequence ID" value="NZ_CAIJCS010000016.1"/>
</dbReference>
<keyword evidence="2 3" id="KW-0808">Transferase</keyword>
<comment type="function">
    <text evidence="3">Coenzyme A-transferase that converts butyrate to butyryl-CoA.</text>
</comment>
<feature type="binding site" evidence="3">
    <location>
        <begin position="218"/>
        <end position="222"/>
    </location>
    <ligand>
        <name>CoA</name>
        <dbReference type="ChEBI" id="CHEBI:57287"/>
    </ligand>
</feature>
<dbReference type="Gene3D" id="3.40.1080.20">
    <property type="entry name" value="Acetyl-CoA hydrolase/transferase C-terminal domain"/>
    <property type="match status" value="1"/>
</dbReference>
<dbReference type="InterPro" id="IPR038460">
    <property type="entry name" value="AcetylCoA_hyd_C_sf"/>
</dbReference>
<reference evidence="6 7" key="1">
    <citation type="submission" date="2020-06" db="EMBL/GenBank/DDBJ databases">
        <authorList>
            <person name="Criscuolo A."/>
        </authorList>
    </citation>
    <scope>NUCLEOTIDE SEQUENCE [LARGE SCALE GENOMIC DNA]</scope>
    <source>
        <strain evidence="6">1804121828</strain>
    </source>
</reference>
<sequence>MNIIREYQSKLTTAEKAVKVVKSGDWIDYGTNNSFPHLLDEALSERRDELKGVKIRGNLIGGPLKTVESDPNREHFIYSSWHYSAYERKLSDKGLCNYIPMIFRNESWYIKEFLDIDVAMLSVTPMDKHGYFNLSCATGMAYTILEKAKYVILEVVDNLPYVCGGLENVVHISEVDAVIEAGEQPLMSLKSPSPTERDMKIAEHILPHIVDGATIQLGIGGMPNALGGLIAKSDLKDLGMHTELCSDAYLDLHLAGKLTNKRKNTERGKGVLGILIGSQKLYDWVDHNPSIAAYPLWYVNDPDVMSQNDNLISINGCLNVDLYGQISSESSGTRHISGTGGQLDFVTGAAMSKGGKSFICLNSSFIDKKGVEHSQILPTFNGDIVTTPRSQAYYIVTEYGAVNLAGRSTWERAEALISIAHPKFRDELIKKAEEQKIWVPSNKR</sequence>
<comment type="catalytic activity">
    <reaction evidence="3">
        <text>butanoate + acetyl-CoA = butanoyl-CoA + acetate</text>
        <dbReference type="Rhea" id="RHEA:30071"/>
        <dbReference type="ChEBI" id="CHEBI:17968"/>
        <dbReference type="ChEBI" id="CHEBI:30089"/>
        <dbReference type="ChEBI" id="CHEBI:57288"/>
        <dbReference type="ChEBI" id="CHEBI:57371"/>
    </reaction>
</comment>
<dbReference type="GO" id="GO:0005737">
    <property type="term" value="C:cytoplasm"/>
    <property type="evidence" value="ECO:0007669"/>
    <property type="project" value="UniProtKB-SubCell"/>
</dbReference>
<evidence type="ECO:0000256" key="1">
    <source>
        <dbReference type="ARBA" id="ARBA00009632"/>
    </source>
</evidence>
<comment type="similarity">
    <text evidence="1 3">Belongs to the acetyl-CoA hydrolase/transferase family.</text>
</comment>
<dbReference type="GO" id="GO:0019605">
    <property type="term" value="P:butyrate metabolic process"/>
    <property type="evidence" value="ECO:0007669"/>
    <property type="project" value="UniProtKB-UniRule"/>
</dbReference>
<keyword evidence="3" id="KW-0963">Cytoplasm</keyword>
<dbReference type="InterPro" id="IPR023990">
    <property type="entry name" value="Butryl-CoA_acetate_CoA_Tfrase"/>
</dbReference>
<dbReference type="UniPathway" id="UPA00863"/>
<dbReference type="EMBL" id="CAIJCS010000016">
    <property type="protein sequence ID" value="CAC9928729.1"/>
    <property type="molecule type" value="Genomic_DNA"/>
</dbReference>
<dbReference type="Pfam" id="PF02550">
    <property type="entry name" value="AcetylCoA_hydro"/>
    <property type="match status" value="1"/>
</dbReference>
<protein>
    <recommendedName>
        <fullName evidence="3">Probable butyrate:acetyl-CoA coenzyme A-transferase</fullName>
        <shortName evidence="3">Butyrate CoA-transferase</shortName>
        <ecNumber evidence="3">2.8.3.-</ecNumber>
    </recommendedName>
</protein>
<proteinExistence type="inferred from homology"/>
<dbReference type="InterPro" id="IPR026888">
    <property type="entry name" value="AcetylCoA_hyd_C"/>
</dbReference>
<dbReference type="GO" id="GO:0006084">
    <property type="term" value="P:acetyl-CoA metabolic process"/>
    <property type="evidence" value="ECO:0007669"/>
    <property type="project" value="UniProtKB-UniRule"/>
</dbReference>
<dbReference type="InterPro" id="IPR046433">
    <property type="entry name" value="ActCoA_hydro"/>
</dbReference>
<comment type="subcellular location">
    <subcellularLocation>
        <location evidence="3">Cytoplasm</location>
    </subcellularLocation>
</comment>
<keyword evidence="7" id="KW-1185">Reference proteome</keyword>
<keyword evidence="3" id="KW-0443">Lipid metabolism</keyword>
<dbReference type="GO" id="GO:0006083">
    <property type="term" value="P:acetate metabolic process"/>
    <property type="evidence" value="ECO:0007669"/>
    <property type="project" value="InterPro"/>
</dbReference>
<name>A0A6V6Y1M7_9FIRM</name>
<dbReference type="EC" id="2.8.3.-" evidence="3"/>
<feature type="binding site" evidence="3">
    <location>
        <position position="341"/>
    </location>
    <ligand>
        <name>CoA</name>
        <dbReference type="ChEBI" id="CHEBI:57287"/>
    </ligand>
</feature>
<evidence type="ECO:0000256" key="2">
    <source>
        <dbReference type="ARBA" id="ARBA00022679"/>
    </source>
</evidence>
<evidence type="ECO:0000259" key="4">
    <source>
        <dbReference type="Pfam" id="PF02550"/>
    </source>
</evidence>
<gene>
    <name evidence="6" type="ORF">PEPNEM18_00762</name>
</gene>
<comment type="pathway">
    <text evidence="3">Lipid metabolism; butanoate metabolism.</text>
</comment>
<feature type="domain" description="Acetyl-CoA hydrolase/transferase C-terminal" evidence="5">
    <location>
        <begin position="277"/>
        <end position="432"/>
    </location>
</feature>
<dbReference type="InterPro" id="IPR003702">
    <property type="entry name" value="ActCoA_hydro_N"/>
</dbReference>
<dbReference type="PANTHER" id="PTHR21432">
    <property type="entry name" value="ACETYL-COA HYDROLASE-RELATED"/>
    <property type="match status" value="1"/>
</dbReference>
<evidence type="ECO:0000313" key="6">
    <source>
        <dbReference type="EMBL" id="CAC9928729.1"/>
    </source>
</evidence>
<dbReference type="Gene3D" id="3.40.1080.10">
    <property type="entry name" value="Glutaconate Coenzyme A-transferase"/>
    <property type="match status" value="1"/>
</dbReference>
<dbReference type="Gene3D" id="3.30.750.70">
    <property type="entry name" value="4-hydroxybutyrate coenzyme like domains"/>
    <property type="match status" value="1"/>
</dbReference>
<dbReference type="AlphaFoldDB" id="A0A6V6Y1M7"/>
<organism evidence="6 7">
    <name type="scientific">Aedoeadaptatus nemausensis</name>
    <dbReference type="NCBI Taxonomy" id="2582829"/>
    <lineage>
        <taxon>Bacteria</taxon>
        <taxon>Bacillati</taxon>
        <taxon>Bacillota</taxon>
        <taxon>Tissierellia</taxon>
        <taxon>Tissierellales</taxon>
        <taxon>Peptoniphilaceae</taxon>
        <taxon>Aedoeadaptatus</taxon>
    </lineage>
</organism>
<feature type="domain" description="Acetyl-CoA hydrolase/transferase N-terminal" evidence="4">
    <location>
        <begin position="6"/>
        <end position="185"/>
    </location>
</feature>